<name>A0A1H6GVV6_CHRCI</name>
<feature type="transmembrane region" description="Helical" evidence="1">
    <location>
        <begin position="12"/>
        <end position="33"/>
    </location>
</feature>
<evidence type="ECO:0000313" key="2">
    <source>
        <dbReference type="EMBL" id="SEH27491.1"/>
    </source>
</evidence>
<keyword evidence="1" id="KW-0812">Transmembrane</keyword>
<feature type="transmembrane region" description="Helical" evidence="1">
    <location>
        <begin position="108"/>
        <end position="128"/>
    </location>
</feature>
<gene>
    <name evidence="2" type="ORF">SAMN05421593_0330</name>
</gene>
<organism evidence="2 3">
    <name type="scientific">Chryseobacterium culicis</name>
    <dbReference type="NCBI Taxonomy" id="680127"/>
    <lineage>
        <taxon>Bacteria</taxon>
        <taxon>Pseudomonadati</taxon>
        <taxon>Bacteroidota</taxon>
        <taxon>Flavobacteriia</taxon>
        <taxon>Flavobacteriales</taxon>
        <taxon>Weeksellaceae</taxon>
        <taxon>Chryseobacterium group</taxon>
        <taxon>Chryseobacterium</taxon>
    </lineage>
</organism>
<dbReference type="Proteomes" id="UP000198561">
    <property type="component" value="Unassembled WGS sequence"/>
</dbReference>
<sequence>MNNFNFTMIVKVLRVIFIGIITLNIISHNYILISIQKSIFDIQNILSLLLILSFIFVNRATTVFLIFYCFNILSMIFFPKLFSENIYYTFFLGQNLSSYIRLNITNTYWIVNLIMNLSFYLVGYIIFLEIPFRLYKRKLFPFNKKS</sequence>
<reference evidence="2 3" key="1">
    <citation type="submission" date="2016-10" db="EMBL/GenBank/DDBJ databases">
        <authorList>
            <person name="de Groot N.N."/>
        </authorList>
    </citation>
    <scope>NUCLEOTIDE SEQUENCE [LARGE SCALE GENOMIC DNA]</scope>
    <source>
        <strain evidence="2 3">DSM 23031</strain>
    </source>
</reference>
<evidence type="ECO:0000313" key="3">
    <source>
        <dbReference type="Proteomes" id="UP000198561"/>
    </source>
</evidence>
<feature type="transmembrane region" description="Helical" evidence="1">
    <location>
        <begin position="45"/>
        <end position="73"/>
    </location>
</feature>
<keyword evidence="1" id="KW-1133">Transmembrane helix</keyword>
<dbReference type="EMBL" id="FNWQ01000001">
    <property type="protein sequence ID" value="SEH27491.1"/>
    <property type="molecule type" value="Genomic_DNA"/>
</dbReference>
<protein>
    <submittedName>
        <fullName evidence="2">Uncharacterized protein</fullName>
    </submittedName>
</protein>
<proteinExistence type="predicted"/>
<dbReference type="AlphaFoldDB" id="A0A1H6GVV6"/>
<evidence type="ECO:0000256" key="1">
    <source>
        <dbReference type="SAM" id="Phobius"/>
    </source>
</evidence>
<keyword evidence="1" id="KW-0472">Membrane</keyword>
<accession>A0A1H6GVV6</accession>
<dbReference type="STRING" id="680127.SAMN05421593_0330"/>